<organism evidence="1 2">
    <name type="scientific">Miscanthus lutarioriparius</name>
    <dbReference type="NCBI Taxonomy" id="422564"/>
    <lineage>
        <taxon>Eukaryota</taxon>
        <taxon>Viridiplantae</taxon>
        <taxon>Streptophyta</taxon>
        <taxon>Embryophyta</taxon>
        <taxon>Tracheophyta</taxon>
        <taxon>Spermatophyta</taxon>
        <taxon>Magnoliopsida</taxon>
        <taxon>Liliopsida</taxon>
        <taxon>Poales</taxon>
        <taxon>Poaceae</taxon>
        <taxon>PACMAD clade</taxon>
        <taxon>Panicoideae</taxon>
        <taxon>Andropogonodae</taxon>
        <taxon>Andropogoneae</taxon>
        <taxon>Saccharinae</taxon>
        <taxon>Miscanthus</taxon>
    </lineage>
</organism>
<protein>
    <submittedName>
        <fullName evidence="1">Uncharacterized protein</fullName>
    </submittedName>
</protein>
<keyword evidence="2" id="KW-1185">Reference proteome</keyword>
<proteinExistence type="predicted"/>
<evidence type="ECO:0000313" key="1">
    <source>
        <dbReference type="EMBL" id="CAD6228480.1"/>
    </source>
</evidence>
<name>A0A811NNH6_9POAL</name>
<comment type="caution">
    <text evidence="1">The sequence shown here is derived from an EMBL/GenBank/DDBJ whole genome shotgun (WGS) entry which is preliminary data.</text>
</comment>
<gene>
    <name evidence="1" type="ORF">NCGR_LOCUS19262</name>
</gene>
<evidence type="ECO:0000313" key="2">
    <source>
        <dbReference type="Proteomes" id="UP000604825"/>
    </source>
</evidence>
<sequence length="76" mass="7888">MANIRAIVADYGRRSAAFLAPLVCPTLLAAPSAPPLMATMPVTDGAAATAGAEATTITDDHHGNTEKNVDRLHGRY</sequence>
<dbReference type="AlphaFoldDB" id="A0A811NNH6"/>
<reference evidence="1" key="1">
    <citation type="submission" date="2020-10" db="EMBL/GenBank/DDBJ databases">
        <authorList>
            <person name="Han B."/>
            <person name="Lu T."/>
            <person name="Zhao Q."/>
            <person name="Huang X."/>
            <person name="Zhao Y."/>
        </authorList>
    </citation>
    <scope>NUCLEOTIDE SEQUENCE</scope>
</reference>
<dbReference type="EMBL" id="CAJGYO010000005">
    <property type="protein sequence ID" value="CAD6228480.1"/>
    <property type="molecule type" value="Genomic_DNA"/>
</dbReference>
<accession>A0A811NNH6</accession>
<dbReference type="Proteomes" id="UP000604825">
    <property type="component" value="Unassembled WGS sequence"/>
</dbReference>